<gene>
    <name evidence="2" type="ORF">FSB_LOCUS15132</name>
</gene>
<feature type="region of interest" description="Disordered" evidence="1">
    <location>
        <begin position="361"/>
        <end position="393"/>
    </location>
</feature>
<evidence type="ECO:0000256" key="1">
    <source>
        <dbReference type="SAM" id="MobiDB-lite"/>
    </source>
</evidence>
<evidence type="ECO:0000313" key="2">
    <source>
        <dbReference type="EMBL" id="SPC87250.1"/>
    </source>
</evidence>
<dbReference type="PANTHER" id="PTHR10775">
    <property type="entry name" value="OS08G0208400 PROTEIN"/>
    <property type="match status" value="1"/>
</dbReference>
<feature type="compositionally biased region" description="Polar residues" evidence="1">
    <location>
        <begin position="375"/>
        <end position="393"/>
    </location>
</feature>
<dbReference type="EMBL" id="OIVN01000906">
    <property type="protein sequence ID" value="SPC87250.1"/>
    <property type="molecule type" value="Genomic_DNA"/>
</dbReference>
<reference evidence="2" key="1">
    <citation type="submission" date="2018-02" db="EMBL/GenBank/DDBJ databases">
        <authorList>
            <person name="Cohen D.B."/>
            <person name="Kent A.D."/>
        </authorList>
    </citation>
    <scope>NUCLEOTIDE SEQUENCE</scope>
</reference>
<proteinExistence type="predicted"/>
<dbReference type="InterPro" id="IPR004242">
    <property type="entry name" value="Transposase_21"/>
</dbReference>
<dbReference type="AlphaFoldDB" id="A0A2N9FJN6"/>
<dbReference type="Pfam" id="PF02992">
    <property type="entry name" value="Transposase_21"/>
    <property type="match status" value="1"/>
</dbReference>
<accession>A0A2N9FJN6</accession>
<organism evidence="2">
    <name type="scientific">Fagus sylvatica</name>
    <name type="common">Beechnut</name>
    <dbReference type="NCBI Taxonomy" id="28930"/>
    <lineage>
        <taxon>Eukaryota</taxon>
        <taxon>Viridiplantae</taxon>
        <taxon>Streptophyta</taxon>
        <taxon>Embryophyta</taxon>
        <taxon>Tracheophyta</taxon>
        <taxon>Spermatophyta</taxon>
        <taxon>Magnoliopsida</taxon>
        <taxon>eudicotyledons</taxon>
        <taxon>Gunneridae</taxon>
        <taxon>Pentapetalae</taxon>
        <taxon>rosids</taxon>
        <taxon>fabids</taxon>
        <taxon>Fagales</taxon>
        <taxon>Fagaceae</taxon>
        <taxon>Fagus</taxon>
    </lineage>
</organism>
<sequence>MLLQILQDLLPLDAKLPKDNYEAKKIIKDLSIGYEKIHACPNDCMLFWKENALDEACSVCGASRWKKSKGEESEDEVQDDTDALSKRKKKAAYMKWHAEGRIEDGLMRHPANSQAWKMFNSQHVEFSSDPRNVRLGLSSDGFNPYGHMSTIHSTWPVILFPYNFPPWMCMKRPSFILSLVIPGRFSPGNDIDVYLQSLIEELKELWDVGVETEMCSKVLNVEDVEHLEKKIAVMCQLEKIFPSSFFTVMVHLVTHLATEAKIAGPVHYRWMYPIERYLARLKSHMRNKAHMEGSIAEGDIYDVGIGVLCEQDDEEDNYCENVPYKITIDDAYDDVNDNLNYTRADVERIIVDASPIVEENFTDNESNHVEENFTNDKSNNVEKNFTNDESSDD</sequence>
<protein>
    <submittedName>
        <fullName evidence="2">Uncharacterized protein</fullName>
    </submittedName>
</protein>
<name>A0A2N9FJN6_FAGSY</name>
<dbReference type="PANTHER" id="PTHR10775:SF173">
    <property type="match status" value="1"/>
</dbReference>